<dbReference type="InterPro" id="IPR010917">
    <property type="entry name" value="TonB_rcpt_CS"/>
</dbReference>
<comment type="similarity">
    <text evidence="2 14 16">Belongs to the TonB-dependent receptor family.</text>
</comment>
<name>A0A5S3Z3A8_9GAMM</name>
<gene>
    <name evidence="20" type="ORF">CWC05_13990</name>
</gene>
<dbReference type="GO" id="GO:0015344">
    <property type="term" value="F:siderophore uptake transmembrane transporter activity"/>
    <property type="evidence" value="ECO:0007669"/>
    <property type="project" value="TreeGrafter"/>
</dbReference>
<protein>
    <submittedName>
        <fullName evidence="20">TonB-dependent siderophore receptor</fullName>
    </submittedName>
</protein>
<dbReference type="RefSeq" id="WP_138548606.1">
    <property type="nucleotide sequence ID" value="NZ_PNCG01000014.1"/>
</dbReference>
<evidence type="ECO:0000256" key="4">
    <source>
        <dbReference type="ARBA" id="ARBA00022452"/>
    </source>
</evidence>
<keyword evidence="4 14" id="KW-1134">Transmembrane beta strand</keyword>
<dbReference type="AlphaFoldDB" id="A0A5S3Z3A8"/>
<evidence type="ECO:0000256" key="10">
    <source>
        <dbReference type="ARBA" id="ARBA00023077"/>
    </source>
</evidence>
<feature type="signal peptide" evidence="17">
    <location>
        <begin position="1"/>
        <end position="27"/>
    </location>
</feature>
<dbReference type="Gene3D" id="2.170.130.10">
    <property type="entry name" value="TonB-dependent receptor, plug domain"/>
    <property type="match status" value="1"/>
</dbReference>
<dbReference type="PANTHER" id="PTHR32552:SF74">
    <property type="entry name" value="HYDROXAMATE SIDEROPHORE RECEPTOR FHUE"/>
    <property type="match status" value="1"/>
</dbReference>
<comment type="subcellular location">
    <subcellularLocation>
        <location evidence="1 14">Cell outer membrane</location>
        <topology evidence="1 14">Multi-pass membrane protein</topology>
    </subcellularLocation>
</comment>
<evidence type="ECO:0000256" key="7">
    <source>
        <dbReference type="ARBA" id="ARBA00022729"/>
    </source>
</evidence>
<keyword evidence="6 14" id="KW-0812">Transmembrane</keyword>
<evidence type="ECO:0000256" key="8">
    <source>
        <dbReference type="ARBA" id="ARBA00023004"/>
    </source>
</evidence>
<evidence type="ECO:0000256" key="6">
    <source>
        <dbReference type="ARBA" id="ARBA00022692"/>
    </source>
</evidence>
<dbReference type="NCBIfam" id="TIGR01783">
    <property type="entry name" value="TonB-siderophor"/>
    <property type="match status" value="1"/>
</dbReference>
<dbReference type="EMBL" id="PNCG01000014">
    <property type="protein sequence ID" value="TMP86511.1"/>
    <property type="molecule type" value="Genomic_DNA"/>
</dbReference>
<evidence type="ECO:0000256" key="12">
    <source>
        <dbReference type="ARBA" id="ARBA00023170"/>
    </source>
</evidence>
<comment type="caution">
    <text evidence="20">The sequence shown here is derived from an EMBL/GenBank/DDBJ whole genome shotgun (WGS) entry which is preliminary data.</text>
</comment>
<dbReference type="InterPro" id="IPR012910">
    <property type="entry name" value="Plug_dom"/>
</dbReference>
<evidence type="ECO:0000256" key="15">
    <source>
        <dbReference type="PROSITE-ProRule" id="PRU10144"/>
    </source>
</evidence>
<sequence length="715" mass="78996">MCSFRFSLPFLSLLLSFSSINCALASAKDDTRHIEVLTVTGQKLNNRDYRVESLNSATGLDLNHLDTPQSAIAINQQRMQDQQLTSPVEAIGAVTGISIREADNGKFSIRARGIGVNSILYDGIATTYDTRFNYGDNLTDTAIYERVDVVRGATGLMLGAGNPSAAINLIRKRPTEVAQVNVSASLGSWDYQRATLDASGALSQQGGVRGRVVAAYSDRESFQSRFAQSQTTLYGAVETDIGRASLLRVSADYQYTDPEGTMSGGMPIFYSDGSRTQYDRGTSTAQPWSSSKTQALNSVVTFEHHFNSHWQLSASYIYGDNDLEYDVWWVRGNPDRESNEGMVPGSVNFIDAERTQHTGDIELLGQFDWLGQSHQLLVGWNQQKQEFATPYYPAINAPTQVGDFRQDDYAFPAPQWADTAAYGSYGETEQQSAYVAAQLKPTASLSVISGVRLNQWQTDTDNFGRTHDYSLNDEFTYYLGLSYALTDNWVVYANSADIFSPQSLIGEQGQYLDPVQGENLELGIKATLLNDKLDVAFSAFQIDQDNVGEYTGETIPGTTQRIYKGIDGTRTKGVELELNGAITENWQVYLGYTHAEGETPEGEILNSTNPEDQIKVFSTYDFSGALAGLTLGGGINWQSETFDEVSNPVTGPVEVGQGGYGIANIMARYAVSEQLTLSINLDNLFDKRYYNQIGFYDQYRYGAPRNFKASVRYQF</sequence>
<feature type="short sequence motif" description="TonB C-terminal box" evidence="15">
    <location>
        <begin position="698"/>
        <end position="715"/>
    </location>
</feature>
<keyword evidence="7 17" id="KW-0732">Signal</keyword>
<dbReference type="CDD" id="cd01347">
    <property type="entry name" value="ligand_gated_channel"/>
    <property type="match status" value="1"/>
</dbReference>
<dbReference type="InterPro" id="IPR039426">
    <property type="entry name" value="TonB-dep_rcpt-like"/>
</dbReference>
<dbReference type="PROSITE" id="PS52016">
    <property type="entry name" value="TONB_DEPENDENT_REC_3"/>
    <property type="match status" value="1"/>
</dbReference>
<dbReference type="InterPro" id="IPR037066">
    <property type="entry name" value="Plug_dom_sf"/>
</dbReference>
<accession>A0A5S3Z3A8</accession>
<keyword evidence="9" id="KW-0406">Ion transport</keyword>
<reference evidence="21" key="2">
    <citation type="submission" date="2019-06" db="EMBL/GenBank/DDBJ databases">
        <title>Co-occurence of chitin degradation, pigmentation and bioactivity in marine Pseudoalteromonas.</title>
        <authorList>
            <person name="Sonnenschein E.C."/>
            <person name="Bech P.K."/>
        </authorList>
    </citation>
    <scope>NUCLEOTIDE SEQUENCE [LARGE SCALE GENOMIC DNA]</scope>
    <source>
        <strain evidence="21">S2897</strain>
    </source>
</reference>
<dbReference type="PANTHER" id="PTHR32552">
    <property type="entry name" value="FERRICHROME IRON RECEPTOR-RELATED"/>
    <property type="match status" value="1"/>
</dbReference>
<keyword evidence="5" id="KW-0410">Iron transport</keyword>
<dbReference type="GO" id="GO:0038023">
    <property type="term" value="F:signaling receptor activity"/>
    <property type="evidence" value="ECO:0007669"/>
    <property type="project" value="InterPro"/>
</dbReference>
<dbReference type="GO" id="GO:0009279">
    <property type="term" value="C:cell outer membrane"/>
    <property type="evidence" value="ECO:0007669"/>
    <property type="project" value="UniProtKB-SubCell"/>
</dbReference>
<proteinExistence type="inferred from homology"/>
<dbReference type="InterPro" id="IPR010105">
    <property type="entry name" value="TonB_sidphr_rcpt"/>
</dbReference>
<reference evidence="20 21" key="1">
    <citation type="submission" date="2017-12" db="EMBL/GenBank/DDBJ databases">
        <authorList>
            <person name="Paulsen S."/>
            <person name="Gram L.K."/>
        </authorList>
    </citation>
    <scope>NUCLEOTIDE SEQUENCE [LARGE SCALE GENOMIC DNA]</scope>
    <source>
        <strain evidence="20 21">S2897</strain>
    </source>
</reference>
<evidence type="ECO:0000313" key="21">
    <source>
        <dbReference type="Proteomes" id="UP000305874"/>
    </source>
</evidence>
<dbReference type="PROSITE" id="PS01156">
    <property type="entry name" value="TONB_DEPENDENT_REC_2"/>
    <property type="match status" value="1"/>
</dbReference>
<evidence type="ECO:0000256" key="9">
    <source>
        <dbReference type="ARBA" id="ARBA00023065"/>
    </source>
</evidence>
<evidence type="ECO:0000256" key="3">
    <source>
        <dbReference type="ARBA" id="ARBA00022448"/>
    </source>
</evidence>
<dbReference type="Pfam" id="PF07715">
    <property type="entry name" value="Plug"/>
    <property type="match status" value="1"/>
</dbReference>
<organism evidence="20 21">
    <name type="scientific">Pseudoalteromonas ruthenica</name>
    <dbReference type="NCBI Taxonomy" id="151081"/>
    <lineage>
        <taxon>Bacteria</taxon>
        <taxon>Pseudomonadati</taxon>
        <taxon>Pseudomonadota</taxon>
        <taxon>Gammaproteobacteria</taxon>
        <taxon>Alteromonadales</taxon>
        <taxon>Pseudoalteromonadaceae</taxon>
        <taxon>Pseudoalteromonas</taxon>
    </lineage>
</organism>
<evidence type="ECO:0000259" key="19">
    <source>
        <dbReference type="Pfam" id="PF07715"/>
    </source>
</evidence>
<feature type="domain" description="TonB-dependent receptor-like beta-barrel" evidence="18">
    <location>
        <begin position="248"/>
        <end position="684"/>
    </location>
</feature>
<keyword evidence="10 16" id="KW-0798">TonB box</keyword>
<evidence type="ECO:0000256" key="13">
    <source>
        <dbReference type="ARBA" id="ARBA00023237"/>
    </source>
</evidence>
<evidence type="ECO:0000313" key="20">
    <source>
        <dbReference type="EMBL" id="TMP86511.1"/>
    </source>
</evidence>
<evidence type="ECO:0000259" key="18">
    <source>
        <dbReference type="Pfam" id="PF00593"/>
    </source>
</evidence>
<evidence type="ECO:0000256" key="14">
    <source>
        <dbReference type="PROSITE-ProRule" id="PRU01360"/>
    </source>
</evidence>
<evidence type="ECO:0000256" key="2">
    <source>
        <dbReference type="ARBA" id="ARBA00009810"/>
    </source>
</evidence>
<evidence type="ECO:0000256" key="17">
    <source>
        <dbReference type="SAM" id="SignalP"/>
    </source>
</evidence>
<dbReference type="GO" id="GO:0015891">
    <property type="term" value="P:siderophore transport"/>
    <property type="evidence" value="ECO:0007669"/>
    <property type="project" value="InterPro"/>
</dbReference>
<feature type="domain" description="TonB-dependent receptor plug" evidence="19">
    <location>
        <begin position="65"/>
        <end position="164"/>
    </location>
</feature>
<feature type="chain" id="PRO_5024336792" evidence="17">
    <location>
        <begin position="28"/>
        <end position="715"/>
    </location>
</feature>
<keyword evidence="13 14" id="KW-0998">Cell outer membrane</keyword>
<keyword evidence="8" id="KW-0408">Iron</keyword>
<dbReference type="Proteomes" id="UP000305874">
    <property type="component" value="Unassembled WGS sequence"/>
</dbReference>
<evidence type="ECO:0000256" key="5">
    <source>
        <dbReference type="ARBA" id="ARBA00022496"/>
    </source>
</evidence>
<keyword evidence="3 14" id="KW-0813">Transport</keyword>
<keyword evidence="11 14" id="KW-0472">Membrane</keyword>
<dbReference type="InterPro" id="IPR000531">
    <property type="entry name" value="Beta-barrel_TonB"/>
</dbReference>
<dbReference type="Gene3D" id="2.40.170.20">
    <property type="entry name" value="TonB-dependent receptor, beta-barrel domain"/>
    <property type="match status" value="1"/>
</dbReference>
<keyword evidence="12 20" id="KW-0675">Receptor</keyword>
<evidence type="ECO:0000256" key="16">
    <source>
        <dbReference type="RuleBase" id="RU003357"/>
    </source>
</evidence>
<dbReference type="Pfam" id="PF00593">
    <property type="entry name" value="TonB_dep_Rec_b-barrel"/>
    <property type="match status" value="1"/>
</dbReference>
<dbReference type="SUPFAM" id="SSF56935">
    <property type="entry name" value="Porins"/>
    <property type="match status" value="1"/>
</dbReference>
<dbReference type="InterPro" id="IPR036942">
    <property type="entry name" value="Beta-barrel_TonB_sf"/>
</dbReference>
<evidence type="ECO:0000256" key="11">
    <source>
        <dbReference type="ARBA" id="ARBA00023136"/>
    </source>
</evidence>
<evidence type="ECO:0000256" key="1">
    <source>
        <dbReference type="ARBA" id="ARBA00004571"/>
    </source>
</evidence>